<dbReference type="EMBL" id="VNJK01000004">
    <property type="protein sequence ID" value="TVX87280.1"/>
    <property type="molecule type" value="Genomic_DNA"/>
</dbReference>
<evidence type="ECO:0000313" key="6">
    <source>
        <dbReference type="EMBL" id="TVX87280.1"/>
    </source>
</evidence>
<comment type="similarity">
    <text evidence="1">Belongs to the SCO1/2 family.</text>
</comment>
<keyword evidence="7" id="KW-1185">Reference proteome</keyword>
<dbReference type="OrthoDB" id="9811998at2"/>
<organism evidence="6 7">
    <name type="scientific">Paenibacillus agilis</name>
    <dbReference type="NCBI Taxonomy" id="3020863"/>
    <lineage>
        <taxon>Bacteria</taxon>
        <taxon>Bacillati</taxon>
        <taxon>Bacillota</taxon>
        <taxon>Bacilli</taxon>
        <taxon>Bacillales</taxon>
        <taxon>Paenibacillaceae</taxon>
        <taxon>Paenibacillus</taxon>
    </lineage>
</organism>
<evidence type="ECO:0000256" key="3">
    <source>
        <dbReference type="PIRSR" id="PIRSR603782-1"/>
    </source>
</evidence>
<dbReference type="InterPro" id="IPR036249">
    <property type="entry name" value="Thioredoxin-like_sf"/>
</dbReference>
<sequence>MRRGAGAVAAFVKKYSLQIFLFSLVFLFGIAAAWVYGSGMLKEDAGQSDPNADFSIIKQAPDFALENVDGKSVSLADTEGKVRLFYFFFASCPDVCPPTTYMLTEAQDMLKEKGVFGKDVVFHSVSFDPERDSKEVLKKWALEKNKADLSGWYFLRGDEKKTAELMEQFGSLVIKDKDGNFSHSNYVTLVDGEGNIRKVYNVQMDADDVTAETIATGVMKLLES</sequence>
<feature type="disulfide bond" description="Redox-active" evidence="4">
    <location>
        <begin position="92"/>
        <end position="96"/>
    </location>
</feature>
<dbReference type="SUPFAM" id="SSF52833">
    <property type="entry name" value="Thioredoxin-like"/>
    <property type="match status" value="1"/>
</dbReference>
<keyword evidence="3" id="KW-0479">Metal-binding</keyword>
<proteinExistence type="inferred from homology"/>
<dbReference type="PANTHER" id="PTHR12151:SF25">
    <property type="entry name" value="LINALOOL DEHYDRATASE_ISOMERASE DOMAIN-CONTAINING PROTEIN"/>
    <property type="match status" value="1"/>
</dbReference>
<name>A0A559IID8_9BACL</name>
<feature type="binding site" evidence="3">
    <location>
        <position position="183"/>
    </location>
    <ligand>
        <name>Cu cation</name>
        <dbReference type="ChEBI" id="CHEBI:23378"/>
    </ligand>
</feature>
<dbReference type="Pfam" id="PF02630">
    <property type="entry name" value="SCO1-SenC"/>
    <property type="match status" value="1"/>
</dbReference>
<keyword evidence="2 3" id="KW-0186">Copper</keyword>
<feature type="domain" description="Thioredoxin" evidence="5">
    <location>
        <begin position="54"/>
        <end position="223"/>
    </location>
</feature>
<gene>
    <name evidence="6" type="ORF">FPZ44_21600</name>
</gene>
<dbReference type="InterPro" id="IPR003782">
    <property type="entry name" value="SCO1/SenC"/>
</dbReference>
<protein>
    <submittedName>
        <fullName evidence="6">SCO family protein</fullName>
    </submittedName>
</protein>
<reference evidence="6 7" key="1">
    <citation type="submission" date="2019-07" db="EMBL/GenBank/DDBJ databases">
        <authorList>
            <person name="Kim J."/>
        </authorList>
    </citation>
    <scope>NUCLEOTIDE SEQUENCE [LARGE SCALE GENOMIC DNA]</scope>
    <source>
        <strain evidence="6 7">N4</strain>
    </source>
</reference>
<evidence type="ECO:0000256" key="1">
    <source>
        <dbReference type="ARBA" id="ARBA00010996"/>
    </source>
</evidence>
<evidence type="ECO:0000259" key="5">
    <source>
        <dbReference type="PROSITE" id="PS51352"/>
    </source>
</evidence>
<dbReference type="PANTHER" id="PTHR12151">
    <property type="entry name" value="ELECTRON TRANSPORT PROTIN SCO1/SENC FAMILY MEMBER"/>
    <property type="match status" value="1"/>
</dbReference>
<feature type="binding site" evidence="3">
    <location>
        <position position="92"/>
    </location>
    <ligand>
        <name>Cu cation</name>
        <dbReference type="ChEBI" id="CHEBI:23378"/>
    </ligand>
</feature>
<accession>A0A559IID8</accession>
<keyword evidence="4" id="KW-1015">Disulfide bond</keyword>
<evidence type="ECO:0000256" key="2">
    <source>
        <dbReference type="ARBA" id="ARBA00023008"/>
    </source>
</evidence>
<evidence type="ECO:0000256" key="4">
    <source>
        <dbReference type="PIRSR" id="PIRSR603782-2"/>
    </source>
</evidence>
<dbReference type="Gene3D" id="3.40.30.10">
    <property type="entry name" value="Glutaredoxin"/>
    <property type="match status" value="1"/>
</dbReference>
<dbReference type="CDD" id="cd02968">
    <property type="entry name" value="SCO"/>
    <property type="match status" value="1"/>
</dbReference>
<dbReference type="InterPro" id="IPR013766">
    <property type="entry name" value="Thioredoxin_domain"/>
</dbReference>
<comment type="caution">
    <text evidence="6">The sequence shown here is derived from an EMBL/GenBank/DDBJ whole genome shotgun (WGS) entry which is preliminary data.</text>
</comment>
<dbReference type="GO" id="GO:0046872">
    <property type="term" value="F:metal ion binding"/>
    <property type="evidence" value="ECO:0007669"/>
    <property type="project" value="UniProtKB-KW"/>
</dbReference>
<dbReference type="AlphaFoldDB" id="A0A559IID8"/>
<feature type="binding site" evidence="3">
    <location>
        <position position="96"/>
    </location>
    <ligand>
        <name>Cu cation</name>
        <dbReference type="ChEBI" id="CHEBI:23378"/>
    </ligand>
</feature>
<evidence type="ECO:0000313" key="7">
    <source>
        <dbReference type="Proteomes" id="UP000318102"/>
    </source>
</evidence>
<dbReference type="Proteomes" id="UP000318102">
    <property type="component" value="Unassembled WGS sequence"/>
</dbReference>
<dbReference type="PROSITE" id="PS51352">
    <property type="entry name" value="THIOREDOXIN_2"/>
    <property type="match status" value="1"/>
</dbReference>